<evidence type="ECO:0000256" key="3">
    <source>
        <dbReference type="ARBA" id="ARBA00022448"/>
    </source>
</evidence>
<dbReference type="Pfam" id="PF01497">
    <property type="entry name" value="Peripla_BP_2"/>
    <property type="match status" value="1"/>
</dbReference>
<organism evidence="8 9">
    <name type="scientific">Proteus appendicitidis</name>
    <dbReference type="NCBI Taxonomy" id="3034648"/>
    <lineage>
        <taxon>Bacteria</taxon>
        <taxon>Pseudomonadati</taxon>
        <taxon>Pseudomonadota</taxon>
        <taxon>Gammaproteobacteria</taxon>
        <taxon>Enterobacterales</taxon>
        <taxon>Morganellaceae</taxon>
        <taxon>Proteus</taxon>
    </lineage>
</organism>
<dbReference type="NCBIfam" id="NF008200">
    <property type="entry name" value="PRK10957.1"/>
    <property type="match status" value="1"/>
</dbReference>
<dbReference type="SUPFAM" id="SSF53807">
    <property type="entry name" value="Helical backbone' metal receptor"/>
    <property type="match status" value="1"/>
</dbReference>
<dbReference type="RefSeq" id="WP_285805151.1">
    <property type="nucleotide sequence ID" value="NZ_CP127389.1"/>
</dbReference>
<dbReference type="Gene3D" id="3.40.50.1980">
    <property type="entry name" value="Nitrogenase molybdenum iron protein domain"/>
    <property type="match status" value="2"/>
</dbReference>
<keyword evidence="4" id="KW-0410">Iron transport</keyword>
<proteinExistence type="inferred from homology"/>
<dbReference type="PROSITE" id="PS50983">
    <property type="entry name" value="FE_B12_PBP"/>
    <property type="match status" value="1"/>
</dbReference>
<gene>
    <name evidence="8" type="primary">fepB</name>
    <name evidence="8" type="ORF">QQS39_18600</name>
</gene>
<evidence type="ECO:0000256" key="6">
    <source>
        <dbReference type="SAM" id="SignalP"/>
    </source>
</evidence>
<comment type="similarity">
    <text evidence="2">Belongs to the bacterial solute-binding protein 8 family.</text>
</comment>
<keyword evidence="5 6" id="KW-0732">Signal</keyword>
<evidence type="ECO:0000256" key="2">
    <source>
        <dbReference type="ARBA" id="ARBA00008814"/>
    </source>
</evidence>
<dbReference type="EMBL" id="CP127389">
    <property type="protein sequence ID" value="WIV88433.1"/>
    <property type="molecule type" value="Genomic_DNA"/>
</dbReference>
<protein>
    <submittedName>
        <fullName evidence="8">Fe2+-enterobactin ABC transporter substrate-binding protein</fullName>
    </submittedName>
</protein>
<dbReference type="InterPro" id="IPR051313">
    <property type="entry name" value="Bact_iron-sidero_bind"/>
</dbReference>
<dbReference type="PANTHER" id="PTHR30532">
    <property type="entry name" value="IRON III DICITRATE-BINDING PERIPLASMIC PROTEIN"/>
    <property type="match status" value="1"/>
</dbReference>
<evidence type="ECO:0000313" key="8">
    <source>
        <dbReference type="EMBL" id="WIV88433.1"/>
    </source>
</evidence>
<keyword evidence="4" id="KW-0408">Iron</keyword>
<keyword evidence="4" id="KW-0406">Ion transport</keyword>
<evidence type="ECO:0000256" key="1">
    <source>
        <dbReference type="ARBA" id="ARBA00004196"/>
    </source>
</evidence>
<feature type="domain" description="Fe/B12 periplasmic-binding" evidence="7">
    <location>
        <begin position="53"/>
        <end position="318"/>
    </location>
</feature>
<sequence length="319" mass="34888">MFKSVVSIACLFLFSFIVNTANAFDVGADSQSWPRTFTSVDGTKTEIKAKPQRILSASVSITGTLLAMQAPVVASSTAANGLFFAQWDKVAKERNVEKLWSAGSVSLEMAYLYAPDLIVVSVNGGDTVYPQVEQFKQIAPTIVLDYGKQSWESLALQLAQATGQEKETDTLLQRFANIVKEGKDALQLPEGQVNIISYFGAGTVNPVSLTTSPHAVLLQQLGFTIESADLAWQPKDKPVSDFVWAQYEHLTQLTAPTTFLLSGTAKEADVFMADPILANLPSIKNKQVYGLGANSFRIDYYSAQEIINEMVARFSKHKQ</sequence>
<dbReference type="InterPro" id="IPR002491">
    <property type="entry name" value="ABC_transptr_periplasmic_BD"/>
</dbReference>
<reference evidence="8 9" key="1">
    <citation type="submission" date="2023-06" db="EMBL/GenBank/DDBJ databases">
        <title>Proteus appendicitidis sp. nov., isolated from the appendiceal pus of an appendicitis patient in Yongzhou, China.</title>
        <authorList>
            <person name="Cai X."/>
        </authorList>
    </citation>
    <scope>NUCLEOTIDE SEQUENCE [LARGE SCALE GENOMIC DNA]</scope>
    <source>
        <strain evidence="8 9">HZ0627</strain>
    </source>
</reference>
<evidence type="ECO:0000256" key="5">
    <source>
        <dbReference type="ARBA" id="ARBA00022729"/>
    </source>
</evidence>
<keyword evidence="9" id="KW-1185">Reference proteome</keyword>
<feature type="signal peptide" evidence="6">
    <location>
        <begin position="1"/>
        <end position="23"/>
    </location>
</feature>
<keyword evidence="3" id="KW-0813">Transport</keyword>
<evidence type="ECO:0000256" key="4">
    <source>
        <dbReference type="ARBA" id="ARBA00022496"/>
    </source>
</evidence>
<name>A0ABY8Y856_9GAMM</name>
<feature type="chain" id="PRO_5046959562" evidence="6">
    <location>
        <begin position="24"/>
        <end position="319"/>
    </location>
</feature>
<evidence type="ECO:0000313" key="9">
    <source>
        <dbReference type="Proteomes" id="UP001226651"/>
    </source>
</evidence>
<evidence type="ECO:0000259" key="7">
    <source>
        <dbReference type="PROSITE" id="PS50983"/>
    </source>
</evidence>
<dbReference type="PANTHER" id="PTHR30532:SF24">
    <property type="entry name" value="FERRIC ENTEROBACTIN-BINDING PERIPLASMIC PROTEIN FEPB"/>
    <property type="match status" value="1"/>
</dbReference>
<dbReference type="Proteomes" id="UP001226651">
    <property type="component" value="Chromosome"/>
</dbReference>
<comment type="subcellular location">
    <subcellularLocation>
        <location evidence="1">Cell envelope</location>
    </subcellularLocation>
</comment>
<accession>A0ABY8Y856</accession>